<feature type="domain" description="Aminoglycoside phosphotransferase" evidence="1">
    <location>
        <begin position="25"/>
        <end position="256"/>
    </location>
</feature>
<evidence type="ECO:0000313" key="2">
    <source>
        <dbReference type="EMBL" id="EDM26891.1"/>
    </source>
</evidence>
<dbReference type="SUPFAM" id="SSF56112">
    <property type="entry name" value="Protein kinase-like (PK-like)"/>
    <property type="match status" value="1"/>
</dbReference>
<name>A6DNE3_9BACT</name>
<dbReference type="eggNOG" id="COG2334">
    <property type="taxonomic scope" value="Bacteria"/>
</dbReference>
<evidence type="ECO:0000259" key="1">
    <source>
        <dbReference type="Pfam" id="PF01636"/>
    </source>
</evidence>
<dbReference type="RefSeq" id="WP_007279382.1">
    <property type="nucleotide sequence ID" value="NZ_ABCK01000013.1"/>
</dbReference>
<proteinExistence type="predicted"/>
<accession>A6DNE3</accession>
<gene>
    <name evidence="2" type="ORF">LNTAR_06584</name>
</gene>
<dbReference type="PANTHER" id="PTHR21064:SF5">
    <property type="entry name" value="SLR1880 PROTEIN"/>
    <property type="match status" value="1"/>
</dbReference>
<dbReference type="EMBL" id="ABCK01000013">
    <property type="protein sequence ID" value="EDM26891.1"/>
    <property type="molecule type" value="Genomic_DNA"/>
</dbReference>
<evidence type="ECO:0000313" key="3">
    <source>
        <dbReference type="Proteomes" id="UP000004947"/>
    </source>
</evidence>
<comment type="caution">
    <text evidence="2">The sequence shown here is derived from an EMBL/GenBank/DDBJ whole genome shotgun (WGS) entry which is preliminary data.</text>
</comment>
<dbReference type="Gene3D" id="3.90.1200.10">
    <property type="match status" value="1"/>
</dbReference>
<sequence length="362" mass="41675">MSKYDLESIMLQFQTSSQFVKSETYGGGHINDTFKIEMKTDDKSPIRFILQRINHLVFKRPDKMMDNISRVTEHLRQKNSSFKKSIYLIKTLDDEYYHRDPNGNYWRLYNFIEGGETYDIIESPDQAYEGAKAFGNLQRELADLPGGMLFETIPDFHNTPQRYKNFEQAVIEGLPERIQNAQDEISQAKRLRKYAPAITDLLASGAIPHRVTHNDTKLNNVMLENETHVGVCVIDLDTLMTGSALYDFGDFIRTAGRIGAEDEKDLDQVSFCMKMYKASLRGYLESAGDTLNDVEKDNLAISAIVISYEIGLRFLTDYLMGDTYFKTQHETHNLERARVQFKMAREIKKRLAELNALVKSIN</sequence>
<dbReference type="Pfam" id="PF01636">
    <property type="entry name" value="APH"/>
    <property type="match status" value="1"/>
</dbReference>
<dbReference type="STRING" id="313628.LNTAR_06584"/>
<dbReference type="InterPro" id="IPR002575">
    <property type="entry name" value="Aminoglycoside_PTrfase"/>
</dbReference>
<dbReference type="OrthoDB" id="526037at2"/>
<dbReference type="Proteomes" id="UP000004947">
    <property type="component" value="Unassembled WGS sequence"/>
</dbReference>
<reference evidence="2 3" key="1">
    <citation type="journal article" date="2010" name="J. Bacteriol.">
        <title>Genome sequence of Lentisphaera araneosa HTCC2155T, the type species of the order Lentisphaerales in the phylum Lentisphaerae.</title>
        <authorList>
            <person name="Thrash J.C."/>
            <person name="Cho J.C."/>
            <person name="Vergin K.L."/>
            <person name="Morris R.M."/>
            <person name="Giovannoni S.J."/>
        </authorList>
    </citation>
    <scope>NUCLEOTIDE SEQUENCE [LARGE SCALE GENOMIC DNA]</scope>
    <source>
        <strain evidence="2 3">HTCC2155</strain>
    </source>
</reference>
<protein>
    <recommendedName>
        <fullName evidence="1">Aminoglycoside phosphotransferase domain-containing protein</fullName>
    </recommendedName>
</protein>
<dbReference type="PANTHER" id="PTHR21064">
    <property type="entry name" value="AMINOGLYCOSIDE PHOSPHOTRANSFERASE DOMAIN-CONTAINING PROTEIN-RELATED"/>
    <property type="match status" value="1"/>
</dbReference>
<keyword evidence="3" id="KW-1185">Reference proteome</keyword>
<organism evidence="2 3">
    <name type="scientific">Lentisphaera araneosa HTCC2155</name>
    <dbReference type="NCBI Taxonomy" id="313628"/>
    <lineage>
        <taxon>Bacteria</taxon>
        <taxon>Pseudomonadati</taxon>
        <taxon>Lentisphaerota</taxon>
        <taxon>Lentisphaeria</taxon>
        <taxon>Lentisphaerales</taxon>
        <taxon>Lentisphaeraceae</taxon>
        <taxon>Lentisphaera</taxon>
    </lineage>
</organism>
<dbReference type="AlphaFoldDB" id="A6DNE3"/>
<dbReference type="InterPro" id="IPR011009">
    <property type="entry name" value="Kinase-like_dom_sf"/>
</dbReference>
<dbReference type="InterPro" id="IPR050249">
    <property type="entry name" value="Pseudomonas-type_ThrB"/>
</dbReference>